<keyword evidence="2" id="KW-1185">Reference proteome</keyword>
<dbReference type="EMBL" id="CM042033">
    <property type="protein sequence ID" value="KAI3773437.1"/>
    <property type="molecule type" value="Genomic_DNA"/>
</dbReference>
<organism evidence="1 2">
    <name type="scientific">Smallanthus sonchifolius</name>
    <dbReference type="NCBI Taxonomy" id="185202"/>
    <lineage>
        <taxon>Eukaryota</taxon>
        <taxon>Viridiplantae</taxon>
        <taxon>Streptophyta</taxon>
        <taxon>Embryophyta</taxon>
        <taxon>Tracheophyta</taxon>
        <taxon>Spermatophyta</taxon>
        <taxon>Magnoliopsida</taxon>
        <taxon>eudicotyledons</taxon>
        <taxon>Gunneridae</taxon>
        <taxon>Pentapetalae</taxon>
        <taxon>asterids</taxon>
        <taxon>campanulids</taxon>
        <taxon>Asterales</taxon>
        <taxon>Asteraceae</taxon>
        <taxon>Asteroideae</taxon>
        <taxon>Heliantheae alliance</taxon>
        <taxon>Millerieae</taxon>
        <taxon>Smallanthus</taxon>
    </lineage>
</organism>
<sequence length="76" mass="8694">MVFLTGCKSLMRLERLESVSLEYNNFNKSIISCLSFLPSLNILDLSFNQHLGRSFPMQELSSLRELKTLELSYGSC</sequence>
<accession>A0ACB9FQP7</accession>
<proteinExistence type="predicted"/>
<evidence type="ECO:0000313" key="2">
    <source>
        <dbReference type="Proteomes" id="UP001056120"/>
    </source>
</evidence>
<gene>
    <name evidence="1" type="ORF">L1987_47966</name>
</gene>
<evidence type="ECO:0000313" key="1">
    <source>
        <dbReference type="EMBL" id="KAI3773437.1"/>
    </source>
</evidence>
<reference evidence="1 2" key="2">
    <citation type="journal article" date="2022" name="Mol. Ecol. Resour.">
        <title>The genomes of chicory, endive, great burdock and yacon provide insights into Asteraceae paleo-polyploidization history and plant inulin production.</title>
        <authorList>
            <person name="Fan W."/>
            <person name="Wang S."/>
            <person name="Wang H."/>
            <person name="Wang A."/>
            <person name="Jiang F."/>
            <person name="Liu H."/>
            <person name="Zhao H."/>
            <person name="Xu D."/>
            <person name="Zhang Y."/>
        </authorList>
    </citation>
    <scope>NUCLEOTIDE SEQUENCE [LARGE SCALE GENOMIC DNA]</scope>
    <source>
        <strain evidence="2">cv. Yunnan</strain>
        <tissue evidence="1">Leaves</tissue>
    </source>
</reference>
<comment type="caution">
    <text evidence="1">The sequence shown here is derived from an EMBL/GenBank/DDBJ whole genome shotgun (WGS) entry which is preliminary data.</text>
</comment>
<dbReference type="Proteomes" id="UP001056120">
    <property type="component" value="Linkage Group LG16"/>
</dbReference>
<reference evidence="2" key="1">
    <citation type="journal article" date="2022" name="Mol. Ecol. Resour.">
        <title>The genomes of chicory, endive, great burdock and yacon provide insights into Asteraceae palaeo-polyploidization history and plant inulin production.</title>
        <authorList>
            <person name="Fan W."/>
            <person name="Wang S."/>
            <person name="Wang H."/>
            <person name="Wang A."/>
            <person name="Jiang F."/>
            <person name="Liu H."/>
            <person name="Zhao H."/>
            <person name="Xu D."/>
            <person name="Zhang Y."/>
        </authorList>
    </citation>
    <scope>NUCLEOTIDE SEQUENCE [LARGE SCALE GENOMIC DNA]</scope>
    <source>
        <strain evidence="2">cv. Yunnan</strain>
    </source>
</reference>
<protein>
    <submittedName>
        <fullName evidence="1">Uncharacterized protein</fullName>
    </submittedName>
</protein>
<name>A0ACB9FQP7_9ASTR</name>